<organism evidence="1 2">
    <name type="scientific">Isoptericola halotolerans</name>
    <dbReference type="NCBI Taxonomy" id="300560"/>
    <lineage>
        <taxon>Bacteria</taxon>
        <taxon>Bacillati</taxon>
        <taxon>Actinomycetota</taxon>
        <taxon>Actinomycetes</taxon>
        <taxon>Micrococcales</taxon>
        <taxon>Promicromonosporaceae</taxon>
        <taxon>Isoptericola</taxon>
    </lineage>
</organism>
<sequence>MPTAALEDLASLPTAQLLTSDGAGPGSPAWLVSLGRDLYMRSAPGGERLRPGGGRARVRVADVVHHVTLAEVAPEVHGLLDDAYRAKYGHCTPDRVSAVVSDVAAATTFRVSTRRPSLWERTAPLLDRGQAWWDRVRPVRGEARAGEVPCPTC</sequence>
<comment type="caution">
    <text evidence="1">The sequence shown here is derived from an EMBL/GenBank/DDBJ whole genome shotgun (WGS) entry which is preliminary data.</text>
</comment>
<dbReference type="InterPro" id="IPR016888">
    <property type="entry name" value="UCP028498"/>
</dbReference>
<dbReference type="Proteomes" id="UP000239895">
    <property type="component" value="Unassembled WGS sequence"/>
</dbReference>
<keyword evidence="2" id="KW-1185">Reference proteome</keyword>
<evidence type="ECO:0000313" key="2">
    <source>
        <dbReference type="Proteomes" id="UP000239895"/>
    </source>
</evidence>
<dbReference type="RefSeq" id="WP_106264208.1">
    <property type="nucleotide sequence ID" value="NZ_PVTX01000001.1"/>
</dbReference>
<reference evidence="1 2" key="1">
    <citation type="submission" date="2018-03" db="EMBL/GenBank/DDBJ databases">
        <title>Comparative analysis of microorganisms from saline springs in Andes Mountain Range, Colombia.</title>
        <authorList>
            <person name="Rubin E."/>
        </authorList>
    </citation>
    <scope>NUCLEOTIDE SEQUENCE [LARGE SCALE GENOMIC DNA]</scope>
    <source>
        <strain evidence="1 2">CG 23</strain>
    </source>
</reference>
<dbReference type="Pfam" id="PF10012">
    <property type="entry name" value="DUF2255"/>
    <property type="match status" value="1"/>
</dbReference>
<dbReference type="EMBL" id="PVTX01000001">
    <property type="protein sequence ID" value="PRZ09963.1"/>
    <property type="molecule type" value="Genomic_DNA"/>
</dbReference>
<name>A0ABX5EJX9_9MICO</name>
<evidence type="ECO:0000313" key="1">
    <source>
        <dbReference type="EMBL" id="PRZ09963.1"/>
    </source>
</evidence>
<protein>
    <submittedName>
        <fullName evidence="1">Uncharacterized protein DUF2255</fullName>
    </submittedName>
</protein>
<gene>
    <name evidence="1" type="ORF">BCL65_101101</name>
</gene>
<accession>A0ABX5EJX9</accession>
<proteinExistence type="predicted"/>